<evidence type="ECO:0000313" key="12">
    <source>
        <dbReference type="Proteomes" id="UP000186922"/>
    </source>
</evidence>
<accession>A0A1D1V3L8</accession>
<dbReference type="AlphaFoldDB" id="A0A1D1V3L8"/>
<evidence type="ECO:0000256" key="1">
    <source>
        <dbReference type="ARBA" id="ARBA00004626"/>
    </source>
</evidence>
<evidence type="ECO:0000256" key="2">
    <source>
        <dbReference type="ARBA" id="ARBA00022618"/>
    </source>
</evidence>
<dbReference type="PIRSF" id="PIRSF006698">
    <property type="entry name" value="Septin"/>
    <property type="match status" value="1"/>
</dbReference>
<feature type="coiled-coil region" evidence="9">
    <location>
        <begin position="331"/>
        <end position="365"/>
    </location>
</feature>
<dbReference type="CDD" id="cd01850">
    <property type="entry name" value="CDC_Septin"/>
    <property type="match status" value="1"/>
</dbReference>
<dbReference type="EMBL" id="BDGG01000002">
    <property type="protein sequence ID" value="GAU93048.1"/>
    <property type="molecule type" value="Genomic_DNA"/>
</dbReference>
<evidence type="ECO:0000256" key="7">
    <source>
        <dbReference type="PIRNR" id="PIRNR006698"/>
    </source>
</evidence>
<comment type="similarity">
    <text evidence="7 8">Belongs to the TRAFAC class TrmE-Era-EngA-EngB-Septin-like GTPase superfamily. Septin GTPase family.</text>
</comment>
<evidence type="ECO:0000256" key="6">
    <source>
        <dbReference type="ARBA" id="ARBA00023306"/>
    </source>
</evidence>
<dbReference type="InterPro" id="IPR016491">
    <property type="entry name" value="Septin"/>
</dbReference>
<sequence>MDSNMSGRKGNSDTASVLSSPGLSYVGFSDLPNLIHRKSVKKGFEFTLLVVGRDGTGKTTVVNSIFHTEIVTEKQQVPLSEKTQGKVVLDPSTVELEERGVRVRLTVVHTHGYGDSLNNTSNPDPIIKYIDDQFEKYFNDESGINRRHILDTRVHCMLYFVEPYQRGLKPIDVKFLKAVGSKVNVIPLIAKADTLTKQELAVKKHELARDIEKHEIKIYQMPDGDDEDIEYKETFDSIKKCMPFAVCGSNTPIDLKGHRVLARAYPWGILDVENSEWTDCKALRTMIISQMSDLQEVTHNVHYENYRSERLMTGKSGKGDGLRGAFEDASMSAHERKLFEKEQELKRMQDQLNRMQQQIAQQTLSNLPVRDSRV</sequence>
<protein>
    <recommendedName>
        <fullName evidence="7">Septin</fullName>
    </recommendedName>
</protein>
<dbReference type="GO" id="GO:0005525">
    <property type="term" value="F:GTP binding"/>
    <property type="evidence" value="ECO:0007669"/>
    <property type="project" value="UniProtKB-UniRule"/>
</dbReference>
<evidence type="ECO:0000256" key="8">
    <source>
        <dbReference type="RuleBase" id="RU004560"/>
    </source>
</evidence>
<keyword evidence="12" id="KW-1185">Reference proteome</keyword>
<dbReference type="PANTHER" id="PTHR18884">
    <property type="entry name" value="SEPTIN"/>
    <property type="match status" value="1"/>
</dbReference>
<keyword evidence="5 8" id="KW-0342">GTP-binding</keyword>
<dbReference type="Gene3D" id="3.40.50.300">
    <property type="entry name" value="P-loop containing nucleotide triphosphate hydrolases"/>
    <property type="match status" value="1"/>
</dbReference>
<comment type="caution">
    <text evidence="11">The sequence shown here is derived from an EMBL/GenBank/DDBJ whole genome shotgun (WGS) entry which is preliminary data.</text>
</comment>
<evidence type="ECO:0000256" key="4">
    <source>
        <dbReference type="ARBA" id="ARBA00023054"/>
    </source>
</evidence>
<dbReference type="SUPFAM" id="SSF52540">
    <property type="entry name" value="P-loop containing nucleoside triphosphate hydrolases"/>
    <property type="match status" value="1"/>
</dbReference>
<organism evidence="11 12">
    <name type="scientific">Ramazzottius varieornatus</name>
    <name type="common">Water bear</name>
    <name type="synonym">Tardigrade</name>
    <dbReference type="NCBI Taxonomy" id="947166"/>
    <lineage>
        <taxon>Eukaryota</taxon>
        <taxon>Metazoa</taxon>
        <taxon>Ecdysozoa</taxon>
        <taxon>Tardigrada</taxon>
        <taxon>Eutardigrada</taxon>
        <taxon>Parachela</taxon>
        <taxon>Hypsibioidea</taxon>
        <taxon>Ramazzottiidae</taxon>
        <taxon>Ramazzottius</taxon>
    </lineage>
</organism>
<comment type="subcellular location">
    <subcellularLocation>
        <location evidence="1">Cleavage furrow</location>
    </subcellularLocation>
</comment>
<dbReference type="GO" id="GO:0005856">
    <property type="term" value="C:cytoskeleton"/>
    <property type="evidence" value="ECO:0007669"/>
    <property type="project" value="UniProtKB-ARBA"/>
</dbReference>
<dbReference type="FunFam" id="3.40.50.300:FF:000162">
    <property type="entry name" value="septin-7 isoform X1"/>
    <property type="match status" value="1"/>
</dbReference>
<dbReference type="Proteomes" id="UP000186922">
    <property type="component" value="Unassembled WGS sequence"/>
</dbReference>
<keyword evidence="3 8" id="KW-0547">Nucleotide-binding</keyword>
<evidence type="ECO:0000256" key="5">
    <source>
        <dbReference type="ARBA" id="ARBA00023134"/>
    </source>
</evidence>
<keyword evidence="2" id="KW-0132">Cell division</keyword>
<gene>
    <name evidence="11" type="primary">RvY_05040-1</name>
    <name evidence="11" type="synonym">RvY_05040.1</name>
    <name evidence="11" type="ORF">RvY_05040</name>
</gene>
<evidence type="ECO:0000256" key="9">
    <source>
        <dbReference type="SAM" id="Coils"/>
    </source>
</evidence>
<feature type="domain" description="Septin-type G" evidence="10">
    <location>
        <begin position="42"/>
        <end position="313"/>
    </location>
</feature>
<dbReference type="Pfam" id="PF00735">
    <property type="entry name" value="Septin"/>
    <property type="match status" value="1"/>
</dbReference>
<dbReference type="GO" id="GO:0032154">
    <property type="term" value="C:cleavage furrow"/>
    <property type="evidence" value="ECO:0007669"/>
    <property type="project" value="UniProtKB-SubCell"/>
</dbReference>
<name>A0A1D1V3L8_RAMVA</name>
<dbReference type="GO" id="GO:0051301">
    <property type="term" value="P:cell division"/>
    <property type="evidence" value="ECO:0007669"/>
    <property type="project" value="UniProtKB-KW"/>
</dbReference>
<dbReference type="STRING" id="947166.A0A1D1V3L8"/>
<dbReference type="OrthoDB" id="416553at2759"/>
<keyword evidence="4 9" id="KW-0175">Coiled coil</keyword>
<dbReference type="InterPro" id="IPR030379">
    <property type="entry name" value="G_SEPTIN_dom"/>
</dbReference>
<dbReference type="InterPro" id="IPR027417">
    <property type="entry name" value="P-loop_NTPase"/>
</dbReference>
<keyword evidence="6" id="KW-0131">Cell cycle</keyword>
<evidence type="ECO:0000259" key="10">
    <source>
        <dbReference type="PROSITE" id="PS51719"/>
    </source>
</evidence>
<evidence type="ECO:0000256" key="3">
    <source>
        <dbReference type="ARBA" id="ARBA00022741"/>
    </source>
</evidence>
<evidence type="ECO:0000313" key="11">
    <source>
        <dbReference type="EMBL" id="GAU93048.1"/>
    </source>
</evidence>
<dbReference type="PROSITE" id="PS51719">
    <property type="entry name" value="G_SEPTIN"/>
    <property type="match status" value="1"/>
</dbReference>
<proteinExistence type="inferred from homology"/>
<reference evidence="11 12" key="1">
    <citation type="journal article" date="2016" name="Nat. Commun.">
        <title>Extremotolerant tardigrade genome and improved radiotolerance of human cultured cells by tardigrade-unique protein.</title>
        <authorList>
            <person name="Hashimoto T."/>
            <person name="Horikawa D.D."/>
            <person name="Saito Y."/>
            <person name="Kuwahara H."/>
            <person name="Kozuka-Hata H."/>
            <person name="Shin-I T."/>
            <person name="Minakuchi Y."/>
            <person name="Ohishi K."/>
            <person name="Motoyama A."/>
            <person name="Aizu T."/>
            <person name="Enomoto A."/>
            <person name="Kondo K."/>
            <person name="Tanaka S."/>
            <person name="Hara Y."/>
            <person name="Koshikawa S."/>
            <person name="Sagara H."/>
            <person name="Miura T."/>
            <person name="Yokobori S."/>
            <person name="Miyagawa K."/>
            <person name="Suzuki Y."/>
            <person name="Kubo T."/>
            <person name="Oyama M."/>
            <person name="Kohara Y."/>
            <person name="Fujiyama A."/>
            <person name="Arakawa K."/>
            <person name="Katayama T."/>
            <person name="Toyoda A."/>
            <person name="Kunieda T."/>
        </authorList>
    </citation>
    <scope>NUCLEOTIDE SEQUENCE [LARGE SCALE GENOMIC DNA]</scope>
    <source>
        <strain evidence="11 12">YOKOZUNA-1</strain>
    </source>
</reference>